<dbReference type="EMBL" id="CP034562">
    <property type="protein sequence ID" value="AZQ62426.1"/>
    <property type="molecule type" value="Genomic_DNA"/>
</dbReference>
<dbReference type="AlphaFoldDB" id="A0A3Q9FQU2"/>
<dbReference type="KEGG" id="fll:EI427_09305"/>
<name>A0A3Q9FQU2_9BACT</name>
<feature type="chain" id="PRO_5018643646" evidence="1">
    <location>
        <begin position="22"/>
        <end position="110"/>
    </location>
</feature>
<sequence>MRKILLLITLIPLLFIASCSSDEEVIPCNEVEMLAEIQEEFSAFETVMSNPDSSCEEQLSANQKLYDFINGNESCIIDALSSTDSYTNKEAEELVETTKAGLNLVITVGC</sequence>
<feature type="signal peptide" evidence="1">
    <location>
        <begin position="1"/>
        <end position="21"/>
    </location>
</feature>
<accession>A0A3Q9FQU2</accession>
<reference evidence="2 3" key="1">
    <citation type="submission" date="2018-12" db="EMBL/GenBank/DDBJ databases">
        <title>Flammeovirga pectinis sp. nov., isolated from the gut of the Korean scallop, Patinopecten yessoensis.</title>
        <authorList>
            <person name="Bae J.-W."/>
            <person name="Jeong Y.-S."/>
            <person name="Kang W."/>
        </authorList>
    </citation>
    <scope>NUCLEOTIDE SEQUENCE [LARGE SCALE GENOMIC DNA]</scope>
    <source>
        <strain evidence="2 3">L12M1</strain>
    </source>
</reference>
<evidence type="ECO:0000313" key="3">
    <source>
        <dbReference type="Proteomes" id="UP000267268"/>
    </source>
</evidence>
<evidence type="ECO:0000313" key="2">
    <source>
        <dbReference type="EMBL" id="AZQ62426.1"/>
    </source>
</evidence>
<keyword evidence="3" id="KW-1185">Reference proteome</keyword>
<keyword evidence="1" id="KW-0732">Signal</keyword>
<gene>
    <name evidence="2" type="ORF">EI427_09305</name>
</gene>
<evidence type="ECO:0000256" key="1">
    <source>
        <dbReference type="SAM" id="SignalP"/>
    </source>
</evidence>
<dbReference type="Proteomes" id="UP000267268">
    <property type="component" value="Chromosome 1"/>
</dbReference>
<dbReference type="OrthoDB" id="9912331at2"/>
<organism evidence="2 3">
    <name type="scientific">Flammeovirga pectinis</name>
    <dbReference type="NCBI Taxonomy" id="2494373"/>
    <lineage>
        <taxon>Bacteria</taxon>
        <taxon>Pseudomonadati</taxon>
        <taxon>Bacteroidota</taxon>
        <taxon>Cytophagia</taxon>
        <taxon>Cytophagales</taxon>
        <taxon>Flammeovirgaceae</taxon>
        <taxon>Flammeovirga</taxon>
    </lineage>
</organism>
<proteinExistence type="predicted"/>
<dbReference type="RefSeq" id="WP_126613916.1">
    <property type="nucleotide sequence ID" value="NZ_CP034562.1"/>
</dbReference>
<protein>
    <submittedName>
        <fullName evidence="2">Uncharacterized protein</fullName>
    </submittedName>
</protein>
<dbReference type="PROSITE" id="PS51257">
    <property type="entry name" value="PROKAR_LIPOPROTEIN"/>
    <property type="match status" value="1"/>
</dbReference>